<keyword evidence="2" id="KW-1185">Reference proteome</keyword>
<reference evidence="1 2" key="1">
    <citation type="submission" date="2023-07" db="EMBL/GenBank/DDBJ databases">
        <title>Genomic Encyclopedia of Type Strains, Phase IV (KMG-IV): sequencing the most valuable type-strain genomes for metagenomic binning, comparative biology and taxonomic classification.</title>
        <authorList>
            <person name="Goeker M."/>
        </authorList>
    </citation>
    <scope>NUCLEOTIDE SEQUENCE [LARGE SCALE GENOMIC DNA]</scope>
    <source>
        <strain evidence="1 2">DSM 100301</strain>
    </source>
</reference>
<dbReference type="Pfam" id="PF12599">
    <property type="entry name" value="DUF3768"/>
    <property type="match status" value="1"/>
</dbReference>
<dbReference type="InterPro" id="IPR022243">
    <property type="entry name" value="DUF3768"/>
</dbReference>
<gene>
    <name evidence="1" type="ORF">QO005_004653</name>
</gene>
<accession>A0ABU0IJ64</accession>
<evidence type="ECO:0008006" key="3">
    <source>
        <dbReference type="Google" id="ProtNLM"/>
    </source>
</evidence>
<organism evidence="1 2">
    <name type="scientific">Rhizobium paknamense</name>
    <dbReference type="NCBI Taxonomy" id="1206817"/>
    <lineage>
        <taxon>Bacteria</taxon>
        <taxon>Pseudomonadati</taxon>
        <taxon>Pseudomonadota</taxon>
        <taxon>Alphaproteobacteria</taxon>
        <taxon>Hyphomicrobiales</taxon>
        <taxon>Rhizobiaceae</taxon>
        <taxon>Rhizobium/Agrobacterium group</taxon>
        <taxon>Rhizobium</taxon>
    </lineage>
</organism>
<evidence type="ECO:0000313" key="2">
    <source>
        <dbReference type="Proteomes" id="UP001235269"/>
    </source>
</evidence>
<evidence type="ECO:0000313" key="1">
    <source>
        <dbReference type="EMBL" id="MDQ0458293.1"/>
    </source>
</evidence>
<protein>
    <recommendedName>
        <fullName evidence="3">DUF3768 domain-containing protein</fullName>
    </recommendedName>
</protein>
<name>A0ABU0IJ64_9HYPH</name>
<dbReference type="EMBL" id="JAUSWH010000028">
    <property type="protein sequence ID" value="MDQ0458293.1"/>
    <property type="molecule type" value="Genomic_DNA"/>
</dbReference>
<dbReference type="Proteomes" id="UP001235269">
    <property type="component" value="Unassembled WGS sequence"/>
</dbReference>
<comment type="caution">
    <text evidence="1">The sequence shown here is derived from an EMBL/GenBank/DDBJ whole genome shotgun (WGS) entry which is preliminary data.</text>
</comment>
<sequence length="112" mass="12843">MIPSELLRIRELNDRFRAMPFAPQGQLLLTSGVADLPPGDIAAILRLVTTFDAFTPDNDPHGEHDFGAFTYRETRYFWKIDYYDRDRSYASPDPADPAVTSRILTVMRADEY</sequence>
<dbReference type="RefSeq" id="WP_307160388.1">
    <property type="nucleotide sequence ID" value="NZ_JAUSWH010000028.1"/>
</dbReference>
<proteinExistence type="predicted"/>